<feature type="region of interest" description="Disordered" evidence="1">
    <location>
        <begin position="1"/>
        <end position="40"/>
    </location>
</feature>
<comment type="caution">
    <text evidence="2">The sequence shown here is derived from an EMBL/GenBank/DDBJ whole genome shotgun (WGS) entry which is preliminary data.</text>
</comment>
<organism evidence="2 3">
    <name type="scientific">Rhodopirellula europaea 6C</name>
    <dbReference type="NCBI Taxonomy" id="1263867"/>
    <lineage>
        <taxon>Bacteria</taxon>
        <taxon>Pseudomonadati</taxon>
        <taxon>Planctomycetota</taxon>
        <taxon>Planctomycetia</taxon>
        <taxon>Pirellulales</taxon>
        <taxon>Pirellulaceae</taxon>
        <taxon>Rhodopirellula</taxon>
    </lineage>
</organism>
<dbReference type="AlphaFoldDB" id="M2AS67"/>
<gene>
    <name evidence="2" type="ORF">RE6C_03766</name>
</gene>
<evidence type="ECO:0000313" key="2">
    <source>
        <dbReference type="EMBL" id="EMB15517.1"/>
    </source>
</evidence>
<protein>
    <submittedName>
        <fullName evidence="2">Uncharacterized protein</fullName>
    </submittedName>
</protein>
<proteinExistence type="predicted"/>
<dbReference type="EMBL" id="ANMO01000170">
    <property type="protein sequence ID" value="EMB15517.1"/>
    <property type="molecule type" value="Genomic_DNA"/>
</dbReference>
<name>M2AS67_9BACT</name>
<evidence type="ECO:0000313" key="3">
    <source>
        <dbReference type="Proteomes" id="UP000011529"/>
    </source>
</evidence>
<sequence length="40" mass="4014">MESSNSETRTSGSELGEATRLGGGELPDGTVGDNCSTLTP</sequence>
<dbReference type="Proteomes" id="UP000011529">
    <property type="component" value="Unassembled WGS sequence"/>
</dbReference>
<keyword evidence="3" id="KW-1185">Reference proteome</keyword>
<accession>M2AS67</accession>
<reference evidence="2" key="1">
    <citation type="submission" date="2012-11" db="EMBL/GenBank/DDBJ databases">
        <title>Permanent draft genomes of Rhodopirellula europaea strain SH398 and 6C.</title>
        <authorList>
            <person name="Richter M."/>
            <person name="Richter-Heitmann T."/>
            <person name="Frank C."/>
            <person name="Harder J."/>
            <person name="Glockner F.O."/>
        </authorList>
    </citation>
    <scope>NUCLEOTIDE SEQUENCE</scope>
    <source>
        <strain evidence="2">6C</strain>
    </source>
</reference>
<reference evidence="2" key="2">
    <citation type="journal article" date="2013" name="Mar. Genomics">
        <title>Expression of sulfatases in Rhodopirellula baltica and the diversity of sulfatases in the genus Rhodopirellula.</title>
        <authorList>
            <person name="Wegner C.E."/>
            <person name="Richter-Heitmann T."/>
            <person name="Klindworth A."/>
            <person name="Klockow C."/>
            <person name="Richter M."/>
            <person name="Achstetter T."/>
            <person name="Glockner F.O."/>
            <person name="Harder J."/>
        </authorList>
    </citation>
    <scope>NUCLEOTIDE SEQUENCE [LARGE SCALE GENOMIC DNA]</scope>
    <source>
        <strain evidence="2">6C</strain>
    </source>
</reference>
<evidence type="ECO:0000256" key="1">
    <source>
        <dbReference type="SAM" id="MobiDB-lite"/>
    </source>
</evidence>
<feature type="compositionally biased region" description="Polar residues" evidence="1">
    <location>
        <begin position="1"/>
        <end position="13"/>
    </location>
</feature>